<reference evidence="1" key="1">
    <citation type="submission" date="2021-06" db="EMBL/GenBank/DDBJ databases">
        <title>Parelaphostrongylus tenuis whole genome reference sequence.</title>
        <authorList>
            <person name="Garwood T.J."/>
            <person name="Larsen P.A."/>
            <person name="Fountain-Jones N.M."/>
            <person name="Garbe J.R."/>
            <person name="Macchietto M.G."/>
            <person name="Kania S.A."/>
            <person name="Gerhold R.W."/>
            <person name="Richards J.E."/>
            <person name="Wolf T.M."/>
        </authorList>
    </citation>
    <scope>NUCLEOTIDE SEQUENCE</scope>
    <source>
        <strain evidence="1">MNPRO001-30</strain>
        <tissue evidence="1">Meninges</tissue>
    </source>
</reference>
<protein>
    <submittedName>
        <fullName evidence="1">Uncharacterized protein</fullName>
    </submittedName>
</protein>
<accession>A0AAD5R6Z4</accession>
<dbReference type="EMBL" id="JAHQIW010006855">
    <property type="protein sequence ID" value="KAJ1370767.1"/>
    <property type="molecule type" value="Genomic_DNA"/>
</dbReference>
<gene>
    <name evidence="1" type="ORF">KIN20_032572</name>
</gene>
<dbReference type="Proteomes" id="UP001196413">
    <property type="component" value="Unassembled WGS sequence"/>
</dbReference>
<dbReference type="AlphaFoldDB" id="A0AAD5R6Z4"/>
<comment type="caution">
    <text evidence="1">The sequence shown here is derived from an EMBL/GenBank/DDBJ whole genome shotgun (WGS) entry which is preliminary data.</text>
</comment>
<sequence length="91" mass="10294">MVQIEESTKLHSSTFLVNRTARIISPATETLPEENCEHQGFEKHSYVSAQGQRTTEGLFRFHKTEQAVYWLLEKAMALSGHGMKRGEAGRS</sequence>
<proteinExistence type="predicted"/>
<name>A0AAD5R6Z4_PARTN</name>
<evidence type="ECO:0000313" key="1">
    <source>
        <dbReference type="EMBL" id="KAJ1370767.1"/>
    </source>
</evidence>
<organism evidence="1 2">
    <name type="scientific">Parelaphostrongylus tenuis</name>
    <name type="common">Meningeal worm</name>
    <dbReference type="NCBI Taxonomy" id="148309"/>
    <lineage>
        <taxon>Eukaryota</taxon>
        <taxon>Metazoa</taxon>
        <taxon>Ecdysozoa</taxon>
        <taxon>Nematoda</taxon>
        <taxon>Chromadorea</taxon>
        <taxon>Rhabditida</taxon>
        <taxon>Rhabditina</taxon>
        <taxon>Rhabditomorpha</taxon>
        <taxon>Strongyloidea</taxon>
        <taxon>Metastrongylidae</taxon>
        <taxon>Parelaphostrongylus</taxon>
    </lineage>
</organism>
<keyword evidence="2" id="KW-1185">Reference proteome</keyword>
<evidence type="ECO:0000313" key="2">
    <source>
        <dbReference type="Proteomes" id="UP001196413"/>
    </source>
</evidence>